<dbReference type="Proteomes" id="UP000239068">
    <property type="component" value="Unassembled WGS sequence"/>
</dbReference>
<evidence type="ECO:0008006" key="3">
    <source>
        <dbReference type="Google" id="ProtNLM"/>
    </source>
</evidence>
<organism evidence="1 2">
    <name type="scientific">Polaribacter glomeratus</name>
    <dbReference type="NCBI Taxonomy" id="102"/>
    <lineage>
        <taxon>Bacteria</taxon>
        <taxon>Pseudomonadati</taxon>
        <taxon>Bacteroidota</taxon>
        <taxon>Flavobacteriia</taxon>
        <taxon>Flavobacteriales</taxon>
        <taxon>Flavobacteriaceae</taxon>
    </lineage>
</organism>
<accession>A0A2S7WYN0</accession>
<evidence type="ECO:0000313" key="2">
    <source>
        <dbReference type="Proteomes" id="UP000239068"/>
    </source>
</evidence>
<feature type="non-terminal residue" evidence="1">
    <location>
        <position position="1"/>
    </location>
</feature>
<dbReference type="InterPro" id="IPR029058">
    <property type="entry name" value="AB_hydrolase_fold"/>
</dbReference>
<dbReference type="SUPFAM" id="SSF53474">
    <property type="entry name" value="alpha/beta-Hydrolases"/>
    <property type="match status" value="1"/>
</dbReference>
<dbReference type="EMBL" id="MSCM01000001">
    <property type="protein sequence ID" value="PQJ82690.1"/>
    <property type="molecule type" value="Genomic_DNA"/>
</dbReference>
<sequence length="298" mass="35031">TLGLIKKMRKTVYFLIFLSFLNCRNYTEKGINIDNEKFELIVPEKHKELLILFPGFGGTNESIKTECNIVKKALKQKISILILKNNRNFFLEKKELEKLGETVVELIDKKNINNNKVFIGGFSAGGNLGLQLGKYLIKKEKYKNNLKGIFIIDSPIDLEQLYLKYEKSVVEDESGSIKYFLNILEKQIGNPKKDFEKYKEYSPYLSSIEYTKNVEFENTELIFYTEPALKFRKDNFNQNFENTNGYQIKKLSKLLNQKDFKSKYIETENKGYRKNGMRNPHSWSIMNENKIVEWIKNN</sequence>
<dbReference type="RefSeq" id="WP_105021243.1">
    <property type="nucleotide sequence ID" value="NZ_MSCM01000001.1"/>
</dbReference>
<comment type="caution">
    <text evidence="1">The sequence shown here is derived from an EMBL/GenBank/DDBJ whole genome shotgun (WGS) entry which is preliminary data.</text>
</comment>
<gene>
    <name evidence="1" type="ORF">BTO16_08925</name>
</gene>
<keyword evidence="2" id="KW-1185">Reference proteome</keyword>
<evidence type="ECO:0000313" key="1">
    <source>
        <dbReference type="EMBL" id="PQJ82690.1"/>
    </source>
</evidence>
<dbReference type="AlphaFoldDB" id="A0A2S7WYN0"/>
<reference evidence="1 2" key="1">
    <citation type="submission" date="2016-12" db="EMBL/GenBank/DDBJ databases">
        <title>Trade-off between light-utilization and light-protection in marine flavobacteria.</title>
        <authorList>
            <person name="Kumagai Y."/>
            <person name="Yoshizawa S."/>
            <person name="Kogure K."/>
            <person name="Iwasaki W."/>
        </authorList>
    </citation>
    <scope>NUCLEOTIDE SEQUENCE [LARGE SCALE GENOMIC DNA]</scope>
    <source>
        <strain evidence="1 2">ATCC 43844</strain>
    </source>
</reference>
<proteinExistence type="predicted"/>
<protein>
    <recommendedName>
        <fullName evidence="3">Alpha/beta hydrolase fold-3 domain-containing protein</fullName>
    </recommendedName>
</protein>
<dbReference type="Gene3D" id="3.40.50.1820">
    <property type="entry name" value="alpha/beta hydrolase"/>
    <property type="match status" value="1"/>
</dbReference>
<name>A0A2S7WYN0_9FLAO</name>